<evidence type="ECO:0000313" key="1">
    <source>
        <dbReference type="EMBL" id="CAG8740473.1"/>
    </source>
</evidence>
<comment type="caution">
    <text evidence="1">The sequence shown here is derived from an EMBL/GenBank/DDBJ whole genome shotgun (WGS) entry which is preliminary data.</text>
</comment>
<accession>A0A9N9IJZ8</accession>
<proteinExistence type="predicted"/>
<feature type="non-terminal residue" evidence="1">
    <location>
        <position position="101"/>
    </location>
</feature>
<feature type="non-terminal residue" evidence="1">
    <location>
        <position position="1"/>
    </location>
</feature>
<keyword evidence="2" id="KW-1185">Reference proteome</keyword>
<dbReference type="Proteomes" id="UP000789759">
    <property type="component" value="Unassembled WGS sequence"/>
</dbReference>
<dbReference type="AlphaFoldDB" id="A0A9N9IJZ8"/>
<organism evidence="1 2">
    <name type="scientific">Cetraspora pellucida</name>
    <dbReference type="NCBI Taxonomy" id="1433469"/>
    <lineage>
        <taxon>Eukaryota</taxon>
        <taxon>Fungi</taxon>
        <taxon>Fungi incertae sedis</taxon>
        <taxon>Mucoromycota</taxon>
        <taxon>Glomeromycotina</taxon>
        <taxon>Glomeromycetes</taxon>
        <taxon>Diversisporales</taxon>
        <taxon>Gigasporaceae</taxon>
        <taxon>Cetraspora</taxon>
    </lineage>
</organism>
<evidence type="ECO:0000313" key="2">
    <source>
        <dbReference type="Proteomes" id="UP000789759"/>
    </source>
</evidence>
<dbReference type="EMBL" id="CAJVQA010015996">
    <property type="protein sequence ID" value="CAG8740473.1"/>
    <property type="molecule type" value="Genomic_DNA"/>
</dbReference>
<dbReference type="OrthoDB" id="2418606at2759"/>
<protein>
    <submittedName>
        <fullName evidence="1">1413_t:CDS:1</fullName>
    </submittedName>
</protein>
<sequence length="101" mass="11783">RFTISEKQSDNFINNDKFTTMFNYIIHDISSDKQKSTKNTVDLIKDIESISNRVGHVKINNTVALFVEQLKNKYLLLQDNIKDPIIAKTKERPSNTKRKKI</sequence>
<gene>
    <name evidence="1" type="ORF">CPELLU_LOCUS14059</name>
</gene>
<name>A0A9N9IJZ8_9GLOM</name>
<reference evidence="1" key="1">
    <citation type="submission" date="2021-06" db="EMBL/GenBank/DDBJ databases">
        <authorList>
            <person name="Kallberg Y."/>
            <person name="Tangrot J."/>
            <person name="Rosling A."/>
        </authorList>
    </citation>
    <scope>NUCLEOTIDE SEQUENCE</scope>
    <source>
        <strain evidence="1">FL966</strain>
    </source>
</reference>